<reference evidence="2 3" key="1">
    <citation type="journal article" date="2013" name="PLoS Genet.">
        <title>Genomic mechanisms accounting for the adaptation to parasitism in nematode-trapping fungi.</title>
        <authorList>
            <person name="Meerupati T."/>
            <person name="Andersson K.M."/>
            <person name="Friman E."/>
            <person name="Kumar D."/>
            <person name="Tunlid A."/>
            <person name="Ahren D."/>
        </authorList>
    </citation>
    <scope>NUCLEOTIDE SEQUENCE [LARGE SCALE GENOMIC DNA]</scope>
    <source>
        <strain evidence="2 3">CBS 200.50</strain>
    </source>
</reference>
<dbReference type="AlphaFoldDB" id="S7ZZK5"/>
<gene>
    <name evidence="2" type="ORF">H072_10681</name>
</gene>
<evidence type="ECO:0000259" key="1">
    <source>
        <dbReference type="Pfam" id="PF12937"/>
    </source>
</evidence>
<evidence type="ECO:0000313" key="2">
    <source>
        <dbReference type="EMBL" id="EPS35854.1"/>
    </source>
</evidence>
<feature type="domain" description="F-box" evidence="1">
    <location>
        <begin position="11"/>
        <end position="47"/>
    </location>
</feature>
<name>S7ZZK5_DACHA</name>
<dbReference type="SUPFAM" id="SSF81383">
    <property type="entry name" value="F-box domain"/>
    <property type="match status" value="1"/>
</dbReference>
<dbReference type="OrthoDB" id="5314169at2759"/>
<dbReference type="EMBL" id="AQGS01001007">
    <property type="protein sequence ID" value="EPS35854.1"/>
    <property type="molecule type" value="Genomic_DNA"/>
</dbReference>
<dbReference type="Gene3D" id="1.20.1280.50">
    <property type="match status" value="1"/>
</dbReference>
<dbReference type="InterPro" id="IPR001810">
    <property type="entry name" value="F-box_dom"/>
</dbReference>
<proteinExistence type="predicted"/>
<dbReference type="OMA" id="NIRYHEA"/>
<reference evidence="3" key="2">
    <citation type="submission" date="2013-04" db="EMBL/GenBank/DDBJ databases">
        <title>Genomic mechanisms accounting for the adaptation to parasitism in nematode-trapping fungi.</title>
        <authorList>
            <person name="Ahren D.G."/>
        </authorList>
    </citation>
    <scope>NUCLEOTIDE SEQUENCE [LARGE SCALE GENOMIC DNA]</scope>
    <source>
        <strain evidence="3">CBS 200.50</strain>
    </source>
</reference>
<dbReference type="HOGENOM" id="CLU_429611_0_0_1"/>
<dbReference type="InterPro" id="IPR036047">
    <property type="entry name" value="F-box-like_dom_sf"/>
</dbReference>
<dbReference type="Pfam" id="PF12937">
    <property type="entry name" value="F-box-like"/>
    <property type="match status" value="1"/>
</dbReference>
<sequence>MSYKDIIGLAPTDLQIAILSYVTDPVHLIRCTRVSKTWQNILYSSSLEPVYHRIIRRTWPYFGRERQLRLAAADHESYKLKSDREILITLGRNDAGIRDGHLHEDGFLVAPTSLGRTGYSYADGFLAVFSVDEDLDAERDCIYVYDISLILESGAELECRKVRCEGAVKHVSVANGYMAWMAHKSEDTTKIIVGLQDLIGCNRRTFEATILDIDNQSFALTISQEGVDAFADEAKGRSASALWLRQSPEIFCTNGRYICFSASFLTHYIVWDIRTATGKSYTLAPEWVRFLSDMWSEDPGYKNHAHLSYYLSMDDRGEIYSVINGFLEEMDCVFNYDRFILRYARKRDGKAIYMKDGVMVPPPRNAELNDNTYQPCVAEELISFPGGGRHNLFAYTPADMNLEKGFYDDDPFSTILTSSEFDLWIPRIVIDRKQPKRDPSWDPRYPDDGVHDTEFEYKVRYFNKNKTHILPEEMRGSTTVRNRIVPKPLSPDCIIWQCQWTDETNTTEEETTKRVRDVKIVGLKPVSYLEYDADIDYDNASDRPNFPTGHHLELQAPEPTSVCSLTVDYSEDQAFGWTGDTQHIVLSHYRTRKVTSGQKNMQLDFESVFRLFRYGSAREVRGGSQVAYSVRYVDDQM</sequence>
<dbReference type="Proteomes" id="UP000015100">
    <property type="component" value="Unassembled WGS sequence"/>
</dbReference>
<comment type="caution">
    <text evidence="2">The sequence shown here is derived from an EMBL/GenBank/DDBJ whole genome shotgun (WGS) entry which is preliminary data.</text>
</comment>
<evidence type="ECO:0000313" key="3">
    <source>
        <dbReference type="Proteomes" id="UP000015100"/>
    </source>
</evidence>
<organism evidence="2 3">
    <name type="scientific">Dactylellina haptotyla (strain CBS 200.50)</name>
    <name type="common">Nematode-trapping fungus</name>
    <name type="synonym">Monacrosporium haptotylum</name>
    <dbReference type="NCBI Taxonomy" id="1284197"/>
    <lineage>
        <taxon>Eukaryota</taxon>
        <taxon>Fungi</taxon>
        <taxon>Dikarya</taxon>
        <taxon>Ascomycota</taxon>
        <taxon>Pezizomycotina</taxon>
        <taxon>Orbiliomycetes</taxon>
        <taxon>Orbiliales</taxon>
        <taxon>Orbiliaceae</taxon>
        <taxon>Dactylellina</taxon>
    </lineage>
</organism>
<keyword evidence="3" id="KW-1185">Reference proteome</keyword>
<protein>
    <recommendedName>
        <fullName evidence="1">F-box domain-containing protein</fullName>
    </recommendedName>
</protein>
<accession>S7ZZK5</accession>